<accession>A0A2Z7BKC3</accession>
<gene>
    <name evidence="2" type="ORF">F511_04346</name>
</gene>
<evidence type="ECO:0000313" key="2">
    <source>
        <dbReference type="EMBL" id="KZV35041.1"/>
    </source>
</evidence>
<feature type="region of interest" description="Disordered" evidence="1">
    <location>
        <begin position="33"/>
        <end position="71"/>
    </location>
</feature>
<organism evidence="2 3">
    <name type="scientific">Dorcoceras hygrometricum</name>
    <dbReference type="NCBI Taxonomy" id="472368"/>
    <lineage>
        <taxon>Eukaryota</taxon>
        <taxon>Viridiplantae</taxon>
        <taxon>Streptophyta</taxon>
        <taxon>Embryophyta</taxon>
        <taxon>Tracheophyta</taxon>
        <taxon>Spermatophyta</taxon>
        <taxon>Magnoliopsida</taxon>
        <taxon>eudicotyledons</taxon>
        <taxon>Gunneridae</taxon>
        <taxon>Pentapetalae</taxon>
        <taxon>asterids</taxon>
        <taxon>lamiids</taxon>
        <taxon>Lamiales</taxon>
        <taxon>Gesneriaceae</taxon>
        <taxon>Didymocarpoideae</taxon>
        <taxon>Trichosporeae</taxon>
        <taxon>Loxocarpinae</taxon>
        <taxon>Dorcoceras</taxon>
    </lineage>
</organism>
<keyword evidence="3" id="KW-1185">Reference proteome</keyword>
<evidence type="ECO:0000256" key="1">
    <source>
        <dbReference type="SAM" id="MobiDB-lite"/>
    </source>
</evidence>
<protein>
    <submittedName>
        <fullName evidence="2">Uncharacterized protein</fullName>
    </submittedName>
</protein>
<dbReference type="EMBL" id="KV005005">
    <property type="protein sequence ID" value="KZV35041.1"/>
    <property type="molecule type" value="Genomic_DNA"/>
</dbReference>
<dbReference type="AlphaFoldDB" id="A0A2Z7BKC3"/>
<feature type="compositionally biased region" description="Basic and acidic residues" evidence="1">
    <location>
        <begin position="43"/>
        <end position="55"/>
    </location>
</feature>
<sequence length="101" mass="11342">MSPRDLRTELDRAAHSLGVQSVYASLGSKTIEDHGDNLVQDNHQSERDLRREKRPSVPHAGSFKGVNHPPASIPMFRSPEVMAAHRLREFGYINILILMAL</sequence>
<name>A0A2Z7BKC3_9LAMI</name>
<dbReference type="Proteomes" id="UP000250235">
    <property type="component" value="Unassembled WGS sequence"/>
</dbReference>
<evidence type="ECO:0000313" key="3">
    <source>
        <dbReference type="Proteomes" id="UP000250235"/>
    </source>
</evidence>
<reference evidence="2 3" key="1">
    <citation type="journal article" date="2015" name="Proc. Natl. Acad. Sci. U.S.A.">
        <title>The resurrection genome of Boea hygrometrica: A blueprint for survival of dehydration.</title>
        <authorList>
            <person name="Xiao L."/>
            <person name="Yang G."/>
            <person name="Zhang L."/>
            <person name="Yang X."/>
            <person name="Zhao S."/>
            <person name="Ji Z."/>
            <person name="Zhou Q."/>
            <person name="Hu M."/>
            <person name="Wang Y."/>
            <person name="Chen M."/>
            <person name="Xu Y."/>
            <person name="Jin H."/>
            <person name="Xiao X."/>
            <person name="Hu G."/>
            <person name="Bao F."/>
            <person name="Hu Y."/>
            <person name="Wan P."/>
            <person name="Li L."/>
            <person name="Deng X."/>
            <person name="Kuang T."/>
            <person name="Xiang C."/>
            <person name="Zhu J.K."/>
            <person name="Oliver M.J."/>
            <person name="He Y."/>
        </authorList>
    </citation>
    <scope>NUCLEOTIDE SEQUENCE [LARGE SCALE GENOMIC DNA]</scope>
    <source>
        <strain evidence="3">cv. XS01</strain>
    </source>
</reference>
<proteinExistence type="predicted"/>